<dbReference type="Proteomes" id="UP000282269">
    <property type="component" value="Chromosome"/>
</dbReference>
<evidence type="ECO:0000313" key="7">
    <source>
        <dbReference type="EMBL" id="AZF73542.1"/>
    </source>
</evidence>
<feature type="transmembrane region" description="Helical" evidence="1">
    <location>
        <begin position="41"/>
        <end position="62"/>
    </location>
</feature>
<dbReference type="EMBL" id="CP033239">
    <property type="protein sequence ID" value="AZF78776.1"/>
    <property type="molecule type" value="Genomic_DNA"/>
</dbReference>
<dbReference type="Proteomes" id="UP000278715">
    <property type="component" value="Chromosome"/>
</dbReference>
<evidence type="ECO:0000313" key="3">
    <source>
        <dbReference type="EMBL" id="AKA76519.1"/>
    </source>
</evidence>
<sequence>MISPDLAIKILLLVPAVIFFFYSAVYLMLFELNVQPKLSKFYRNTSLVLAGGGILLLAIYLMI</sequence>
<reference evidence="2" key="3">
    <citation type="submission" date="2018-10" db="EMBL/GenBank/DDBJ databases">
        <authorList>
            <person name="McCarthy S."/>
            <person name="Gradnigo J."/>
            <person name="Johnson T."/>
            <person name="Payne S."/>
            <person name="Lipzen A."/>
            <person name="Schackwitz W."/>
            <person name="Martin J."/>
            <person name="Moriyama E."/>
            <person name="Blum P."/>
        </authorList>
    </citation>
    <scope>NUCLEOTIDE SEQUENCE</scope>
    <source>
        <strain evidence="2">SARC-B</strain>
        <strain evidence="3">SARC-C</strain>
        <strain evidence="4">SULA</strain>
    </source>
</reference>
<accession>A0A0E3MAE8</accession>
<keyword evidence="1" id="KW-0812">Transmembrane</keyword>
<dbReference type="Proteomes" id="UP000033057">
    <property type="component" value="Chromosome"/>
</dbReference>
<dbReference type="PATRIC" id="fig|2287.6.peg.1606"/>
<dbReference type="Proteomes" id="UP000033085">
    <property type="component" value="Chromosome"/>
</dbReference>
<keyword evidence="1" id="KW-0472">Membrane</keyword>
<proteinExistence type="predicted"/>
<evidence type="ECO:0000313" key="12">
    <source>
        <dbReference type="Proteomes" id="UP000033085"/>
    </source>
</evidence>
<dbReference type="GeneID" id="38468176"/>
<dbReference type="EMBL" id="CP033235">
    <property type="protein sequence ID" value="AZF68302.1"/>
    <property type="molecule type" value="Genomic_DNA"/>
</dbReference>
<dbReference type="EMBL" id="CP033236">
    <property type="protein sequence ID" value="AZF70922.1"/>
    <property type="molecule type" value="Genomic_DNA"/>
</dbReference>
<dbReference type="Proteomes" id="UP000273443">
    <property type="component" value="Chromosome"/>
</dbReference>
<dbReference type="KEGG" id="ssoa:SULA_1558"/>
<name>A0A0E3MAE8_SACSO</name>
<evidence type="ECO:0000313" key="17">
    <source>
        <dbReference type="Proteomes" id="UP000275843"/>
    </source>
</evidence>
<dbReference type="EMBL" id="CP011056">
    <property type="protein sequence ID" value="AKA76519.1"/>
    <property type="molecule type" value="Genomic_DNA"/>
</dbReference>
<evidence type="ECO:0000313" key="16">
    <source>
        <dbReference type="Proteomes" id="UP000273443"/>
    </source>
</evidence>
<dbReference type="KEGG" id="ssol:SULB_1559"/>
<evidence type="ECO:0000313" key="10">
    <source>
        <dbReference type="EMBL" id="AZF81380.1"/>
    </source>
</evidence>
<dbReference type="KEGG" id="ssof:SULC_1557"/>
<dbReference type="Proteomes" id="UP000273194">
    <property type="component" value="Chromosome"/>
</dbReference>
<reference evidence="11 12" key="1">
    <citation type="journal article" date="2015" name="Genome Announc.">
        <title>Complete Genome Sequence of Sulfolobus solfataricus Strain 98/2 and Evolved Derivatives.</title>
        <authorList>
            <person name="McCarthy S."/>
            <person name="Gradnigo J."/>
            <person name="Johnson T."/>
            <person name="Payne S."/>
            <person name="Lipzen A."/>
            <person name="Martin J."/>
            <person name="Schackwitz W."/>
            <person name="Moriyama E."/>
            <person name="Blum P."/>
        </authorList>
    </citation>
    <scope>NUCLEOTIDE SEQUENCE [LARGE SCALE GENOMIC DNA]</scope>
    <source>
        <strain evidence="11">98/2 SULC</strain>
        <strain evidence="2">SARC-B</strain>
        <strain evidence="3">SARC-C</strain>
        <strain evidence="4 13">SULA</strain>
        <strain evidence="12">SULB</strain>
    </source>
</reference>
<dbReference type="EMBL" id="CP033238">
    <property type="protein sequence ID" value="AZF76166.1"/>
    <property type="molecule type" value="Genomic_DNA"/>
</dbReference>
<dbReference type="EMBL" id="CP011057">
    <property type="protein sequence ID" value="AKA79212.1"/>
    <property type="molecule type" value="Genomic_DNA"/>
</dbReference>
<evidence type="ECO:0000313" key="11">
    <source>
        <dbReference type="Proteomes" id="UP000033057"/>
    </source>
</evidence>
<evidence type="ECO:0000313" key="6">
    <source>
        <dbReference type="EMBL" id="AZF70922.1"/>
    </source>
</evidence>
<dbReference type="EMBL" id="CP011055">
    <property type="protein sequence ID" value="AKA73822.1"/>
    <property type="molecule type" value="Genomic_DNA"/>
</dbReference>
<dbReference type="AlphaFoldDB" id="A0A0E3MAE8"/>
<dbReference type="EMBL" id="CP033237">
    <property type="protein sequence ID" value="AZF73542.1"/>
    <property type="molecule type" value="Genomic_DNA"/>
</dbReference>
<evidence type="ECO:0000313" key="13">
    <source>
        <dbReference type="Proteomes" id="UP000033106"/>
    </source>
</evidence>
<dbReference type="RefSeq" id="WP_009991765.1">
    <property type="nucleotide sequence ID" value="NZ_CP011055.2"/>
</dbReference>
<dbReference type="EMBL" id="CP033240">
    <property type="protein sequence ID" value="AZF81380.1"/>
    <property type="molecule type" value="Genomic_DNA"/>
</dbReference>
<evidence type="ECO:0000313" key="14">
    <source>
        <dbReference type="Proteomes" id="UP000267993"/>
    </source>
</evidence>
<keyword evidence="1" id="KW-1133">Transmembrane helix</keyword>
<feature type="transmembrane region" description="Helical" evidence="1">
    <location>
        <begin position="6"/>
        <end position="29"/>
    </location>
</feature>
<evidence type="ECO:0000313" key="2">
    <source>
        <dbReference type="EMBL" id="AKA73822.1"/>
    </source>
</evidence>
<protein>
    <submittedName>
        <fullName evidence="2">Uncharacterized protein</fullName>
    </submittedName>
</protein>
<dbReference type="Proteomes" id="UP000275843">
    <property type="component" value="Chromosome"/>
</dbReference>
<evidence type="ECO:0000313" key="9">
    <source>
        <dbReference type="EMBL" id="AZF78776.1"/>
    </source>
</evidence>
<dbReference type="Proteomes" id="UP000267993">
    <property type="component" value="Chromosome"/>
</dbReference>
<evidence type="ECO:0000313" key="15">
    <source>
        <dbReference type="Proteomes" id="UP000273194"/>
    </source>
</evidence>
<evidence type="ECO:0000313" key="5">
    <source>
        <dbReference type="EMBL" id="AZF68302.1"/>
    </source>
</evidence>
<evidence type="ECO:0000256" key="1">
    <source>
        <dbReference type="SAM" id="Phobius"/>
    </source>
</evidence>
<organism evidence="2 12">
    <name type="scientific">Saccharolobus solfataricus</name>
    <name type="common">Sulfolobus solfataricus</name>
    <dbReference type="NCBI Taxonomy" id="2287"/>
    <lineage>
        <taxon>Archaea</taxon>
        <taxon>Thermoproteota</taxon>
        <taxon>Thermoprotei</taxon>
        <taxon>Sulfolobales</taxon>
        <taxon>Sulfolobaceae</taxon>
        <taxon>Saccharolobus</taxon>
    </lineage>
</organism>
<evidence type="ECO:0000313" key="19">
    <source>
        <dbReference type="Proteomes" id="UP000282269"/>
    </source>
</evidence>
<dbReference type="Proteomes" id="UP000033106">
    <property type="component" value="Chromosome"/>
</dbReference>
<evidence type="ECO:0000313" key="18">
    <source>
        <dbReference type="Proteomes" id="UP000278715"/>
    </source>
</evidence>
<evidence type="ECO:0000313" key="8">
    <source>
        <dbReference type="EMBL" id="AZF76166.1"/>
    </source>
</evidence>
<gene>
    <name evidence="4" type="ORF">SULA_1558</name>
    <name evidence="2" type="ORF">SULB_1559</name>
    <name evidence="3" type="ORF">SULC_1557</name>
    <name evidence="5" type="ORF">SULG_07790</name>
    <name evidence="6" type="ORF">SULH_07790</name>
    <name evidence="7" type="ORF">SULI_07790</name>
    <name evidence="8" type="ORF">SULM_07790</name>
    <name evidence="9" type="ORF">SULN_07790</name>
    <name evidence="10" type="ORF">SULO_07800</name>
</gene>
<reference evidence="14 15" key="2">
    <citation type="journal article" date="2018" name="Proc. Natl. Acad. Sci. U.S.A.">
        <title>Nonmutational mechanism of inheritance in the Archaeon Sulfolobus solfataricus.</title>
        <authorList>
            <person name="Payne S."/>
            <person name="McCarthy S."/>
            <person name="Johnson T."/>
            <person name="North E."/>
            <person name="Blum P."/>
        </authorList>
    </citation>
    <scope>NUCLEOTIDE SEQUENCE [LARGE SCALE GENOMIC DNA]</scope>
    <source>
        <strain evidence="6 14">SARC-H</strain>
        <strain evidence="7 17">SARC-I</strain>
        <strain evidence="9 18">SARC-N</strain>
        <strain evidence="10 19">SARC-O</strain>
        <strain evidence="5 15">SULG</strain>
        <strain evidence="8 16">SULM</strain>
    </source>
</reference>
<evidence type="ECO:0000313" key="4">
    <source>
        <dbReference type="EMBL" id="AKA79212.1"/>
    </source>
</evidence>